<comment type="caution">
    <text evidence="1">The sequence shown here is derived from an EMBL/GenBank/DDBJ whole genome shotgun (WGS) entry which is preliminary data.</text>
</comment>
<accession>A0A2N8KM35</accession>
<sequence>MGKPVRTPPIPLDRLIALWKISLPVSIERELLSEIARLHRVITEARDLTDTIETAWAEEVGSRFVAIHRMRALLDDEPAVIGRHLKSPTVPKASS</sequence>
<evidence type="ECO:0000313" key="2">
    <source>
        <dbReference type="Proteomes" id="UP000235994"/>
    </source>
</evidence>
<reference evidence="1 2" key="1">
    <citation type="submission" date="2018-01" db="EMBL/GenBank/DDBJ databases">
        <title>The draft genome of an aniline degradation strain ANB-1.</title>
        <authorList>
            <person name="Zhang L."/>
            <person name="Jiang J."/>
        </authorList>
    </citation>
    <scope>NUCLEOTIDE SEQUENCE [LARGE SCALE GENOMIC DNA]</scope>
    <source>
        <strain evidence="1 2">ANB-1</strain>
    </source>
</reference>
<proteinExistence type="predicted"/>
<name>A0A2N8KM35_9BURK</name>
<dbReference type="EMBL" id="POQS01000002">
    <property type="protein sequence ID" value="PND34514.1"/>
    <property type="molecule type" value="Genomic_DNA"/>
</dbReference>
<dbReference type="AlphaFoldDB" id="A0A2N8KM35"/>
<keyword evidence="2" id="KW-1185">Reference proteome</keyword>
<protein>
    <submittedName>
        <fullName evidence="1">Uncharacterized protein</fullName>
    </submittedName>
</protein>
<organism evidence="1 2">
    <name type="scientific">Achromobacter pulmonis</name>
    <dbReference type="NCBI Taxonomy" id="1389932"/>
    <lineage>
        <taxon>Bacteria</taxon>
        <taxon>Pseudomonadati</taxon>
        <taxon>Pseudomonadota</taxon>
        <taxon>Betaproteobacteria</taxon>
        <taxon>Burkholderiales</taxon>
        <taxon>Alcaligenaceae</taxon>
        <taxon>Achromobacter</taxon>
    </lineage>
</organism>
<gene>
    <name evidence="1" type="ORF">C1I89_10030</name>
</gene>
<dbReference type="Proteomes" id="UP000235994">
    <property type="component" value="Unassembled WGS sequence"/>
</dbReference>
<evidence type="ECO:0000313" key="1">
    <source>
        <dbReference type="EMBL" id="PND34514.1"/>
    </source>
</evidence>